<proteinExistence type="predicted"/>
<reference evidence="3" key="1">
    <citation type="submission" date="2018-03" db="EMBL/GenBank/DDBJ databases">
        <title>Genomic analysis of the strain SH-1 isolated from shrimp intestine.</title>
        <authorList>
            <person name="Kim Y.-S."/>
            <person name="Kim S.-E."/>
            <person name="Kim K.-H."/>
        </authorList>
    </citation>
    <scope>NUCLEOTIDE SEQUENCE [LARGE SCALE GENOMIC DNA]</scope>
    <source>
        <strain evidence="3">SH-1</strain>
    </source>
</reference>
<evidence type="ECO:0000313" key="2">
    <source>
        <dbReference type="EMBL" id="AVO38008.1"/>
    </source>
</evidence>
<name>A0A2S0MQ61_9RHOB</name>
<dbReference type="KEGG" id="thas:C6Y53_10045"/>
<keyword evidence="3" id="KW-1185">Reference proteome</keyword>
<gene>
    <name evidence="2" type="ORF">C6Y53_10045</name>
</gene>
<sequence length="79" mass="9054">MEQERLLSPKQLGEIVGLSPAQIRALMNDGRLEFVEISSKTKMLTMSGWERFQRNATKVKRPESDQPRLPLGEPQHHSL</sequence>
<evidence type="ECO:0008006" key="4">
    <source>
        <dbReference type="Google" id="ProtNLM"/>
    </source>
</evidence>
<accession>A0A2S0MQ61</accession>
<dbReference type="Proteomes" id="UP000237655">
    <property type="component" value="Chromosome"/>
</dbReference>
<dbReference type="EMBL" id="CP027665">
    <property type="protein sequence ID" value="AVO38008.1"/>
    <property type="molecule type" value="Genomic_DNA"/>
</dbReference>
<protein>
    <recommendedName>
        <fullName evidence="4">DNA-binding protein</fullName>
    </recommendedName>
</protein>
<dbReference type="AlphaFoldDB" id="A0A2S0MQ61"/>
<evidence type="ECO:0000313" key="3">
    <source>
        <dbReference type="Proteomes" id="UP000237655"/>
    </source>
</evidence>
<evidence type="ECO:0000256" key="1">
    <source>
        <dbReference type="SAM" id="MobiDB-lite"/>
    </source>
</evidence>
<feature type="region of interest" description="Disordered" evidence="1">
    <location>
        <begin position="54"/>
        <end position="79"/>
    </location>
</feature>
<organism evidence="2 3">
    <name type="scientific">Pukyongiella litopenaei</name>
    <dbReference type="NCBI Taxonomy" id="2605946"/>
    <lineage>
        <taxon>Bacteria</taxon>
        <taxon>Pseudomonadati</taxon>
        <taxon>Pseudomonadota</taxon>
        <taxon>Alphaproteobacteria</taxon>
        <taxon>Rhodobacterales</taxon>
        <taxon>Paracoccaceae</taxon>
        <taxon>Pukyongiella</taxon>
    </lineage>
</organism>